<dbReference type="Proteomes" id="UP001652621">
    <property type="component" value="Unplaced"/>
</dbReference>
<keyword evidence="2" id="KW-1185">Reference proteome</keyword>
<dbReference type="InterPro" id="IPR010512">
    <property type="entry name" value="DUF1091"/>
</dbReference>
<protein>
    <submittedName>
        <fullName evidence="3">Uncharacterized protein LOC101897040</fullName>
    </submittedName>
</protein>
<dbReference type="SMART" id="SM00697">
    <property type="entry name" value="DM8"/>
    <property type="match status" value="1"/>
</dbReference>
<reference evidence="1" key="1">
    <citation type="submission" date="2020-05" db="UniProtKB">
        <authorList>
            <consortium name="EnsemblMetazoa"/>
        </authorList>
    </citation>
    <scope>IDENTIFICATION</scope>
    <source>
        <strain evidence="1">Aabys</strain>
    </source>
</reference>
<dbReference type="RefSeq" id="XP_005180807.1">
    <property type="nucleotide sequence ID" value="XM_005180750.1"/>
</dbReference>
<dbReference type="Pfam" id="PF06477">
    <property type="entry name" value="DUF1091"/>
    <property type="match status" value="1"/>
</dbReference>
<dbReference type="VEuPathDB" id="VectorBase:MDOA009985"/>
<evidence type="ECO:0000313" key="2">
    <source>
        <dbReference type="Proteomes" id="UP001652621"/>
    </source>
</evidence>
<reference evidence="3" key="2">
    <citation type="submission" date="2025-04" db="UniProtKB">
        <authorList>
            <consortium name="RefSeq"/>
        </authorList>
    </citation>
    <scope>IDENTIFICATION</scope>
    <source>
        <strain evidence="3">Aabys</strain>
    </source>
</reference>
<proteinExistence type="predicted"/>
<evidence type="ECO:0000313" key="3">
    <source>
        <dbReference type="RefSeq" id="XP_005180807.1"/>
    </source>
</evidence>
<sequence>MKYEINPKYVKSIDLKLIPYRQHNAINGSAFFGRDVHDIRVVHWVTSTRSDGRIWKVYNVTLNFCDILENKYNKLIVVTEAVVRRIIEAIPQLPQHCPFKKDTEYSLTNFYLEEEIMPVFVPNMKFETAFNMMSNKEYFFKLLLTARVESKIGQRNVKQSSKNPK</sequence>
<dbReference type="VEuPathDB" id="VectorBase:MDOMA2_018845"/>
<dbReference type="PANTHER" id="PTHR20898">
    <property type="entry name" value="DAEDALUS ON 3-RELATED-RELATED"/>
    <property type="match status" value="1"/>
</dbReference>
<dbReference type="AlphaFoldDB" id="A0A1I8MZH2"/>
<dbReference type="KEGG" id="mde:101897040"/>
<dbReference type="GeneID" id="101897040"/>
<evidence type="ECO:0000313" key="1">
    <source>
        <dbReference type="EnsemblMetazoa" id="MDOA009985-PA"/>
    </source>
</evidence>
<dbReference type="OrthoDB" id="7837946at2759"/>
<name>A0A1I8MZH2_MUSDO</name>
<dbReference type="EnsemblMetazoa" id="MDOA009985-RA">
    <property type="protein sequence ID" value="MDOA009985-PA"/>
    <property type="gene ID" value="MDOA009985"/>
</dbReference>
<organism evidence="1">
    <name type="scientific">Musca domestica</name>
    <name type="common">House fly</name>
    <dbReference type="NCBI Taxonomy" id="7370"/>
    <lineage>
        <taxon>Eukaryota</taxon>
        <taxon>Metazoa</taxon>
        <taxon>Ecdysozoa</taxon>
        <taxon>Arthropoda</taxon>
        <taxon>Hexapoda</taxon>
        <taxon>Insecta</taxon>
        <taxon>Pterygota</taxon>
        <taxon>Neoptera</taxon>
        <taxon>Endopterygota</taxon>
        <taxon>Diptera</taxon>
        <taxon>Brachycera</taxon>
        <taxon>Muscomorpha</taxon>
        <taxon>Muscoidea</taxon>
        <taxon>Muscidae</taxon>
        <taxon>Musca</taxon>
    </lineage>
</organism>
<accession>A0A1I8MZH2</accession>
<gene>
    <name evidence="1" type="primary">101897040</name>
    <name evidence="3" type="synonym">LOC101897040</name>
</gene>